<dbReference type="InterPro" id="IPR007061">
    <property type="entry name" value="MST-like"/>
</dbReference>
<dbReference type="InterPro" id="IPR034660">
    <property type="entry name" value="DinB/YfiT-like"/>
</dbReference>
<keyword evidence="2" id="KW-1185">Reference proteome</keyword>
<reference evidence="2" key="1">
    <citation type="journal article" date="2019" name="Int. J. Syst. Evol. Microbiol.">
        <title>The Global Catalogue of Microorganisms (GCM) 10K type strain sequencing project: providing services to taxonomists for standard genome sequencing and annotation.</title>
        <authorList>
            <consortium name="The Broad Institute Genomics Platform"/>
            <consortium name="The Broad Institute Genome Sequencing Center for Infectious Disease"/>
            <person name="Wu L."/>
            <person name="Ma J."/>
        </authorList>
    </citation>
    <scope>NUCLEOTIDE SEQUENCE [LARGE SCALE GENOMIC DNA]</scope>
    <source>
        <strain evidence="2">JCM 16548</strain>
    </source>
</reference>
<protein>
    <recommendedName>
        <fullName evidence="3">DUF664 domain-containing protein</fullName>
    </recommendedName>
</protein>
<comment type="caution">
    <text evidence="1">The sequence shown here is derived from an EMBL/GenBank/DDBJ whole genome shotgun (WGS) entry which is preliminary data.</text>
</comment>
<dbReference type="Gene3D" id="1.20.120.450">
    <property type="entry name" value="dinb family like domain"/>
    <property type="match status" value="1"/>
</dbReference>
<evidence type="ECO:0000313" key="1">
    <source>
        <dbReference type="EMBL" id="GAA3719639.1"/>
    </source>
</evidence>
<dbReference type="EMBL" id="BAAAYX010000035">
    <property type="protein sequence ID" value="GAA3719639.1"/>
    <property type="molecule type" value="Genomic_DNA"/>
</dbReference>
<dbReference type="Proteomes" id="UP001500051">
    <property type="component" value="Unassembled WGS sequence"/>
</dbReference>
<evidence type="ECO:0008006" key="3">
    <source>
        <dbReference type="Google" id="ProtNLM"/>
    </source>
</evidence>
<gene>
    <name evidence="1" type="ORF">GCM10022204_44620</name>
</gene>
<proteinExistence type="predicted"/>
<sequence length="100" mass="10977">MIDGYRQAWTLADATLDELPLDSVGAVPWWPADDNAVSLHHALVRVVSDTQRHAGHADIVRELIDGAVGMEKDDASLPASDPAFWQTHHQRVEEAARSAQ</sequence>
<accession>A0ABP7EIG5</accession>
<dbReference type="Pfam" id="PF04978">
    <property type="entry name" value="MST"/>
    <property type="match status" value="1"/>
</dbReference>
<dbReference type="RefSeq" id="WP_344814677.1">
    <property type="nucleotide sequence ID" value="NZ_BAAAYX010000035.1"/>
</dbReference>
<name>A0ABP7EIG5_9ACTN</name>
<evidence type="ECO:0000313" key="2">
    <source>
        <dbReference type="Proteomes" id="UP001500051"/>
    </source>
</evidence>
<organism evidence="1 2">
    <name type="scientific">Microlunatus aurantiacus</name>
    <dbReference type="NCBI Taxonomy" id="446786"/>
    <lineage>
        <taxon>Bacteria</taxon>
        <taxon>Bacillati</taxon>
        <taxon>Actinomycetota</taxon>
        <taxon>Actinomycetes</taxon>
        <taxon>Propionibacteriales</taxon>
        <taxon>Propionibacteriaceae</taxon>
        <taxon>Microlunatus</taxon>
    </lineage>
</organism>
<dbReference type="SUPFAM" id="SSF109854">
    <property type="entry name" value="DinB/YfiT-like putative metalloenzymes"/>
    <property type="match status" value="1"/>
</dbReference>